<dbReference type="EMBL" id="MG271984">
    <property type="protein sequence ID" value="AUG72338.1"/>
    <property type="molecule type" value="Genomic_DNA"/>
</dbReference>
<proteinExistence type="predicted"/>
<dbReference type="EMBL" id="MG271984">
    <property type="protein sequence ID" value="AUG72268.1"/>
    <property type="molecule type" value="Genomic_DNA"/>
</dbReference>
<organism evidence="4">
    <name type="scientific">black bullhead herpesvirus</name>
    <dbReference type="NCBI Taxonomy" id="508441"/>
    <lineage>
        <taxon>Viruses</taxon>
        <taxon>Duplodnaviria</taxon>
        <taxon>Heunggongvirae</taxon>
        <taxon>Peploviricota</taxon>
        <taxon>Herviviricetes</taxon>
        <taxon>Herpesvirales</taxon>
        <taxon>Alloherpesviridae</taxon>
        <taxon>Ictavirus</taxon>
        <taxon>Ictavirus ictaluridallo2</taxon>
    </lineage>
</organism>
<keyword evidence="1" id="KW-0479">Metal-binding</keyword>
<dbReference type="KEGG" id="vg:35414736"/>
<keyword evidence="6" id="KW-1185">Reference proteome</keyword>
<name>A0A2H5AJF0_9VIRU</name>
<evidence type="ECO:0000256" key="3">
    <source>
        <dbReference type="ARBA" id="ARBA00022833"/>
    </source>
</evidence>
<dbReference type="OrthoDB" id="41016at10239"/>
<reference evidence="4" key="1">
    <citation type="journal article" date="2018" name="Arch. Virol.">
        <title>Complete genome sequence and analysis of ictalurid herpesvirus 2.</title>
        <authorList>
            <person name="Borzak R."/>
            <person name="Haluk T."/>
            <person name="Bartha D."/>
            <person name="Doszpoly A."/>
        </authorList>
    </citation>
    <scope>NUCLEOTIDE SEQUENCE</scope>
    <source>
        <strain evidence="4">760/94</strain>
    </source>
</reference>
<dbReference type="GeneID" id="35414736"/>
<dbReference type="KEGG" id="vg:35414659"/>
<evidence type="ECO:0000313" key="6">
    <source>
        <dbReference type="Proteomes" id="UP000242696"/>
    </source>
</evidence>
<dbReference type="InterPro" id="IPR017907">
    <property type="entry name" value="Znf_RING_CS"/>
</dbReference>
<protein>
    <submittedName>
        <fullName evidence="4">ORF11L</fullName>
    </submittedName>
    <submittedName>
        <fullName evidence="5">ORF11R</fullName>
    </submittedName>
</protein>
<dbReference type="Proteomes" id="UP000242696">
    <property type="component" value="Segment"/>
</dbReference>
<dbReference type="PROSITE" id="PS00518">
    <property type="entry name" value="ZF_RING_1"/>
    <property type="match status" value="1"/>
</dbReference>
<evidence type="ECO:0000256" key="1">
    <source>
        <dbReference type="ARBA" id="ARBA00022723"/>
    </source>
</evidence>
<dbReference type="RefSeq" id="YP_009447839.1">
    <property type="nucleotide sequence ID" value="NC_036579.1"/>
</dbReference>
<dbReference type="RefSeq" id="YP_009447916.1">
    <property type="nucleotide sequence ID" value="NC_036579.1"/>
</dbReference>
<accession>A0A2H5AJF0</accession>
<sequence length="288" mass="32224">METHSRLLASFGSSPLLSADDPRIACNCCGQPMLAPSRRGGCEHLFCHFCVPPRCNVCGGKDRHMRPAWELYDIIRTSPVRRLMGIPCAEPAPPMIMTLFHTDVLDPEEFALEGFEHADFEQVEFDFGNSVLEELVTALLVLVACGVVTENKGTRDILMVENMGGWAGAIPLPAKVIKRLKRVEVATKSTLKGGLLRKFLLLAIARLVRAYHTTLDDPRGLPIRGHAFRTLGDIKGLLGRFLPPGYLASIPEFPSKLMKLEAAIQTYTWRCHWWSLPDVCFYDPTRFF</sequence>
<evidence type="ECO:0000256" key="2">
    <source>
        <dbReference type="ARBA" id="ARBA00022771"/>
    </source>
</evidence>
<keyword evidence="2" id="KW-0863">Zinc-finger</keyword>
<evidence type="ECO:0000313" key="4">
    <source>
        <dbReference type="EMBL" id="AUG72268.1"/>
    </source>
</evidence>
<evidence type="ECO:0000313" key="5">
    <source>
        <dbReference type="EMBL" id="AUG72338.1"/>
    </source>
</evidence>
<dbReference type="GO" id="GO:0008270">
    <property type="term" value="F:zinc ion binding"/>
    <property type="evidence" value="ECO:0007669"/>
    <property type="project" value="UniProtKB-KW"/>
</dbReference>
<dbReference type="SUPFAM" id="SSF57850">
    <property type="entry name" value="RING/U-box"/>
    <property type="match status" value="1"/>
</dbReference>
<keyword evidence="3" id="KW-0862">Zinc</keyword>
<dbReference type="GeneID" id="35414659"/>